<feature type="compositionally biased region" description="Polar residues" evidence="12">
    <location>
        <begin position="10"/>
        <end position="32"/>
    </location>
</feature>
<feature type="domain" description="C2H2-type" evidence="13">
    <location>
        <begin position="290"/>
        <end position="317"/>
    </location>
</feature>
<evidence type="ECO:0000313" key="15">
    <source>
        <dbReference type="Proteomes" id="UP001181693"/>
    </source>
</evidence>
<feature type="domain" description="C2H2-type" evidence="13">
    <location>
        <begin position="139"/>
        <end position="166"/>
    </location>
</feature>
<keyword evidence="5 11" id="KW-0863">Zinc-finger</keyword>
<comment type="similarity">
    <text evidence="2">Belongs to the krueppel C2H2-type zinc-finger protein family.</text>
</comment>
<feature type="compositionally biased region" description="Polar residues" evidence="12">
    <location>
        <begin position="79"/>
        <end position="100"/>
    </location>
</feature>
<dbReference type="PROSITE" id="PS00028">
    <property type="entry name" value="ZINC_FINGER_C2H2_1"/>
    <property type="match status" value="8"/>
</dbReference>
<evidence type="ECO:0000313" key="14">
    <source>
        <dbReference type="EMBL" id="DBA15610.1"/>
    </source>
</evidence>
<reference evidence="14" key="1">
    <citation type="thesis" date="2020" institute="ProQuest LLC" country="789 East Eisenhower Parkway, Ann Arbor, MI, USA">
        <title>Comparative Genomics and Chromosome Evolution.</title>
        <authorList>
            <person name="Mudd A.B."/>
        </authorList>
    </citation>
    <scope>NUCLEOTIDE SEQUENCE</scope>
    <source>
        <strain evidence="14">1538</strain>
        <tissue evidence="14">Blood</tissue>
    </source>
</reference>
<protein>
    <recommendedName>
        <fullName evidence="13">C2H2-type domain-containing protein</fullName>
    </recommendedName>
</protein>
<feature type="domain" description="C2H2-type" evidence="13">
    <location>
        <begin position="375"/>
        <end position="402"/>
    </location>
</feature>
<accession>A0AAV2ZK20</accession>
<dbReference type="PROSITE" id="PS50157">
    <property type="entry name" value="ZINC_FINGER_C2H2_2"/>
    <property type="match status" value="10"/>
</dbReference>
<dbReference type="PANTHER" id="PTHR24393">
    <property type="entry name" value="ZINC FINGER PROTEIN"/>
    <property type="match status" value="1"/>
</dbReference>
<evidence type="ECO:0000256" key="2">
    <source>
        <dbReference type="ARBA" id="ARBA00006991"/>
    </source>
</evidence>
<keyword evidence="8" id="KW-0238">DNA-binding</keyword>
<dbReference type="Proteomes" id="UP001181693">
    <property type="component" value="Unassembled WGS sequence"/>
</dbReference>
<sequence length="432" mass="48609">MLEPPDYEQSLKSNGVSDSTARSHSHPDPTSNIKEEPLEDDDVIITKILISREAAPMEYKFSKRHNEPVLQETPMVQKRPNSSLKPSMTPIGSYSHSSSLGYPRKERRSTYVCRQCGKCFMSDSELSKHEMIHTESRAFICSVCGKCFFTEPDLHGHVKSHFNGKTAYDVPFGLDCALLAENERFRCHFCGDTFDGNVELAAHQLVHFKNPYTCTECGRNFLSKSGLVTHQKTHSRHFDCPRCGKSFLSRANLLLHQEVHLKSKPGLAPEAEAGFDGDSDIVVCQIDELFSCAECGEIYDSRVGFLRHQQRHLTANSYACSECGKLFNRKSGLSLHRRVVHQGNISFSCPDCGKGFSCHSELARHIRVHTGEQPYSCTQCGKCFSFKSALVRHQRIHSGNRPYVCSTCSKGFSCNSALQRHQSIHLKDSFLF</sequence>
<keyword evidence="10" id="KW-0539">Nucleus</keyword>
<evidence type="ECO:0000256" key="3">
    <source>
        <dbReference type="ARBA" id="ARBA00022723"/>
    </source>
</evidence>
<keyword evidence="15" id="KW-1185">Reference proteome</keyword>
<dbReference type="SUPFAM" id="SSF57667">
    <property type="entry name" value="beta-beta-alpha zinc fingers"/>
    <property type="match status" value="6"/>
</dbReference>
<dbReference type="Pfam" id="PF16622">
    <property type="entry name" value="zf-C2H2_11"/>
    <property type="match status" value="1"/>
</dbReference>
<dbReference type="GO" id="GO:0005634">
    <property type="term" value="C:nucleus"/>
    <property type="evidence" value="ECO:0007669"/>
    <property type="project" value="UniProtKB-SubCell"/>
</dbReference>
<feature type="domain" description="C2H2-type" evidence="13">
    <location>
        <begin position="111"/>
        <end position="138"/>
    </location>
</feature>
<dbReference type="FunFam" id="3.30.160.60:FF:000706">
    <property type="entry name" value="Zinc finger protein"/>
    <property type="match status" value="1"/>
</dbReference>
<feature type="domain" description="C2H2-type" evidence="13">
    <location>
        <begin position="238"/>
        <end position="265"/>
    </location>
</feature>
<dbReference type="GO" id="GO:0001228">
    <property type="term" value="F:DNA-binding transcription activator activity, RNA polymerase II-specific"/>
    <property type="evidence" value="ECO:0007669"/>
    <property type="project" value="TreeGrafter"/>
</dbReference>
<evidence type="ECO:0000256" key="6">
    <source>
        <dbReference type="ARBA" id="ARBA00022833"/>
    </source>
</evidence>
<evidence type="ECO:0000256" key="10">
    <source>
        <dbReference type="ARBA" id="ARBA00023242"/>
    </source>
</evidence>
<dbReference type="InterPro" id="IPR013087">
    <property type="entry name" value="Znf_C2H2_type"/>
</dbReference>
<keyword evidence="7" id="KW-0805">Transcription regulation</keyword>
<dbReference type="InterPro" id="IPR036236">
    <property type="entry name" value="Znf_C2H2_sf"/>
</dbReference>
<evidence type="ECO:0000256" key="11">
    <source>
        <dbReference type="PROSITE-ProRule" id="PRU00042"/>
    </source>
</evidence>
<feature type="domain" description="C2H2-type" evidence="13">
    <location>
        <begin position="212"/>
        <end position="239"/>
    </location>
</feature>
<evidence type="ECO:0000256" key="8">
    <source>
        <dbReference type="ARBA" id="ARBA00023125"/>
    </source>
</evidence>
<feature type="domain" description="C2H2-type" evidence="13">
    <location>
        <begin position="318"/>
        <end position="346"/>
    </location>
</feature>
<name>A0AAV2ZK20_PYXAD</name>
<evidence type="ECO:0000256" key="7">
    <source>
        <dbReference type="ARBA" id="ARBA00023015"/>
    </source>
</evidence>
<proteinExistence type="inferred from homology"/>
<organism evidence="14 15">
    <name type="scientific">Pyxicephalus adspersus</name>
    <name type="common">African bullfrog</name>
    <dbReference type="NCBI Taxonomy" id="30357"/>
    <lineage>
        <taxon>Eukaryota</taxon>
        <taxon>Metazoa</taxon>
        <taxon>Chordata</taxon>
        <taxon>Craniata</taxon>
        <taxon>Vertebrata</taxon>
        <taxon>Euteleostomi</taxon>
        <taxon>Amphibia</taxon>
        <taxon>Batrachia</taxon>
        <taxon>Anura</taxon>
        <taxon>Neobatrachia</taxon>
        <taxon>Ranoidea</taxon>
        <taxon>Pyxicephalidae</taxon>
        <taxon>Pyxicephalinae</taxon>
        <taxon>Pyxicephalus</taxon>
    </lineage>
</organism>
<comment type="subcellular location">
    <subcellularLocation>
        <location evidence="1">Nucleus</location>
    </subcellularLocation>
</comment>
<evidence type="ECO:0000256" key="9">
    <source>
        <dbReference type="ARBA" id="ARBA00023163"/>
    </source>
</evidence>
<dbReference type="Pfam" id="PF00096">
    <property type="entry name" value="zf-C2H2"/>
    <property type="match status" value="6"/>
</dbReference>
<dbReference type="FunFam" id="3.30.160.60:FF:000666">
    <property type="entry name" value="RB-associated KRAB zinc finger protein-like"/>
    <property type="match status" value="1"/>
</dbReference>
<dbReference type="FunFam" id="3.30.160.60:FF:000135">
    <property type="entry name" value="Zinc finger protein 358"/>
    <property type="match status" value="1"/>
</dbReference>
<feature type="region of interest" description="Disordered" evidence="12">
    <location>
        <begin position="1"/>
        <end position="39"/>
    </location>
</feature>
<dbReference type="SMART" id="SM00355">
    <property type="entry name" value="ZnF_C2H2"/>
    <property type="match status" value="10"/>
</dbReference>
<gene>
    <name evidence="14" type="ORF">GDO54_004800</name>
</gene>
<dbReference type="EMBL" id="DYDO01000012">
    <property type="protein sequence ID" value="DBA15610.1"/>
    <property type="molecule type" value="Genomic_DNA"/>
</dbReference>
<dbReference type="InterPro" id="IPR041697">
    <property type="entry name" value="Znf-C2H2_11"/>
</dbReference>
<evidence type="ECO:0000256" key="5">
    <source>
        <dbReference type="ARBA" id="ARBA00022771"/>
    </source>
</evidence>
<dbReference type="FunFam" id="3.30.160.60:FF:001450">
    <property type="entry name" value="zinc finger protein 774"/>
    <property type="match status" value="1"/>
</dbReference>
<feature type="domain" description="C2H2-type" evidence="13">
    <location>
        <begin position="347"/>
        <end position="374"/>
    </location>
</feature>
<keyword evidence="9" id="KW-0804">Transcription</keyword>
<evidence type="ECO:0000256" key="4">
    <source>
        <dbReference type="ARBA" id="ARBA00022737"/>
    </source>
</evidence>
<keyword evidence="6" id="KW-0862">Zinc</keyword>
<evidence type="ECO:0000259" key="13">
    <source>
        <dbReference type="PROSITE" id="PS50157"/>
    </source>
</evidence>
<feature type="domain" description="C2H2-type" evidence="13">
    <location>
        <begin position="403"/>
        <end position="430"/>
    </location>
</feature>
<dbReference type="GO" id="GO:0008270">
    <property type="term" value="F:zinc ion binding"/>
    <property type="evidence" value="ECO:0007669"/>
    <property type="project" value="UniProtKB-KW"/>
</dbReference>
<dbReference type="FunFam" id="3.30.160.60:FF:000012">
    <property type="entry name" value="RB-associated KRAB zinc finger protein-like"/>
    <property type="match status" value="1"/>
</dbReference>
<evidence type="ECO:0000256" key="12">
    <source>
        <dbReference type="SAM" id="MobiDB-lite"/>
    </source>
</evidence>
<keyword evidence="4" id="KW-0677">Repeat</keyword>
<keyword evidence="3" id="KW-0479">Metal-binding</keyword>
<feature type="domain" description="C2H2-type" evidence="13">
    <location>
        <begin position="185"/>
        <end position="207"/>
    </location>
</feature>
<evidence type="ECO:0000256" key="1">
    <source>
        <dbReference type="ARBA" id="ARBA00004123"/>
    </source>
</evidence>
<dbReference type="Pfam" id="PF13894">
    <property type="entry name" value="zf-C2H2_4"/>
    <property type="match status" value="1"/>
</dbReference>
<comment type="caution">
    <text evidence="14">The sequence shown here is derived from an EMBL/GenBank/DDBJ whole genome shotgun (WGS) entry which is preliminary data.</text>
</comment>
<dbReference type="GO" id="GO:0000978">
    <property type="term" value="F:RNA polymerase II cis-regulatory region sequence-specific DNA binding"/>
    <property type="evidence" value="ECO:0007669"/>
    <property type="project" value="TreeGrafter"/>
</dbReference>
<dbReference type="FunFam" id="3.30.160.60:FF:000446">
    <property type="entry name" value="Zinc finger protein"/>
    <property type="match status" value="1"/>
</dbReference>
<feature type="region of interest" description="Disordered" evidence="12">
    <location>
        <begin position="65"/>
        <end position="102"/>
    </location>
</feature>
<dbReference type="PANTHER" id="PTHR24393:SF158">
    <property type="entry name" value="C2H2-TYPE DOMAIN-CONTAINING PROTEIN"/>
    <property type="match status" value="1"/>
</dbReference>
<dbReference type="Gene3D" id="3.30.160.60">
    <property type="entry name" value="Classic Zinc Finger"/>
    <property type="match status" value="8"/>
</dbReference>
<dbReference type="AlphaFoldDB" id="A0AAV2ZK20"/>